<dbReference type="EMBL" id="NPBS01000962">
    <property type="protein sequence ID" value="PAF11630.1"/>
    <property type="molecule type" value="Genomic_DNA"/>
</dbReference>
<dbReference type="InterPro" id="IPR000878">
    <property type="entry name" value="4pyrrol_Mease"/>
</dbReference>
<dbReference type="Gene3D" id="3.40.1010.10">
    <property type="entry name" value="Cobalt-precorrin-4 Transmethylase, Domain 1"/>
    <property type="match status" value="1"/>
</dbReference>
<name>A0A268QUW9_SHOCL</name>
<dbReference type="InterPro" id="IPR050161">
    <property type="entry name" value="Siro_Cobalamin_biosynth"/>
</dbReference>
<dbReference type="InterPro" id="IPR003043">
    <property type="entry name" value="Uropor_MeTrfase_CS"/>
</dbReference>
<dbReference type="InterPro" id="IPR014777">
    <property type="entry name" value="4pyrrole_Mease_sub1"/>
</dbReference>
<dbReference type="AlphaFoldDB" id="A0A268QUW9"/>
<proteinExistence type="predicted"/>
<organism evidence="4 5">
    <name type="scientific">Shouchella clausii</name>
    <name type="common">Alkalihalobacillus clausii</name>
    <dbReference type="NCBI Taxonomy" id="79880"/>
    <lineage>
        <taxon>Bacteria</taxon>
        <taxon>Bacillati</taxon>
        <taxon>Bacillota</taxon>
        <taxon>Bacilli</taxon>
        <taxon>Bacillales</taxon>
        <taxon>Bacillaceae</taxon>
        <taxon>Shouchella</taxon>
    </lineage>
</organism>
<dbReference type="RefSeq" id="WP_255222781.1">
    <property type="nucleotide sequence ID" value="NZ_NPBS01000962.1"/>
</dbReference>
<dbReference type="GO" id="GO:0019354">
    <property type="term" value="P:siroheme biosynthetic process"/>
    <property type="evidence" value="ECO:0007669"/>
    <property type="project" value="TreeGrafter"/>
</dbReference>
<dbReference type="GO" id="GO:0004851">
    <property type="term" value="F:uroporphyrin-III C-methyltransferase activity"/>
    <property type="evidence" value="ECO:0007669"/>
    <property type="project" value="UniProtKB-EC"/>
</dbReference>
<evidence type="ECO:0000256" key="1">
    <source>
        <dbReference type="ARBA" id="ARBA00012162"/>
    </source>
</evidence>
<dbReference type="SUPFAM" id="SSF53790">
    <property type="entry name" value="Tetrapyrrole methylase"/>
    <property type="match status" value="1"/>
</dbReference>
<dbReference type="PANTHER" id="PTHR45790">
    <property type="entry name" value="SIROHEME SYNTHASE-RELATED"/>
    <property type="match status" value="1"/>
</dbReference>
<dbReference type="Pfam" id="PF00590">
    <property type="entry name" value="TP_methylase"/>
    <property type="match status" value="1"/>
</dbReference>
<accession>A0A268QUW9</accession>
<evidence type="ECO:0000313" key="4">
    <source>
        <dbReference type="EMBL" id="PAF11630.1"/>
    </source>
</evidence>
<dbReference type="PROSITE" id="PS00839">
    <property type="entry name" value="SUMT_1"/>
    <property type="match status" value="1"/>
</dbReference>
<evidence type="ECO:0000259" key="3">
    <source>
        <dbReference type="Pfam" id="PF00590"/>
    </source>
</evidence>
<dbReference type="PANTHER" id="PTHR45790:SF3">
    <property type="entry name" value="S-ADENOSYL-L-METHIONINE-DEPENDENT UROPORPHYRINOGEN III METHYLTRANSFERASE, CHLOROPLASTIC"/>
    <property type="match status" value="1"/>
</dbReference>
<keyword evidence="2" id="KW-0627">Porphyrin biosynthesis</keyword>
<dbReference type="EC" id="2.1.1.107" evidence="1"/>
<feature type="non-terminal residue" evidence="4">
    <location>
        <position position="43"/>
    </location>
</feature>
<sequence>MGKVYLVGAGPGDSELITVKGMEAIKKAEVILYDRLVNPRLLD</sequence>
<evidence type="ECO:0000313" key="5">
    <source>
        <dbReference type="Proteomes" id="UP000216133"/>
    </source>
</evidence>
<protein>
    <recommendedName>
        <fullName evidence="1">uroporphyrinogen-III C-methyltransferase</fullName>
        <ecNumber evidence="1">2.1.1.107</ecNumber>
    </recommendedName>
</protein>
<gene>
    <name evidence="4" type="ORF">CHH61_26285</name>
</gene>
<comment type="caution">
    <text evidence="4">The sequence shown here is derived from an EMBL/GenBank/DDBJ whole genome shotgun (WGS) entry which is preliminary data.</text>
</comment>
<reference evidence="4 5" key="1">
    <citation type="submission" date="2017-07" db="EMBL/GenBank/DDBJ databases">
        <title>Isolation and whole genome analysis of endospore-forming bacteria from heroin.</title>
        <authorList>
            <person name="Kalinowski J."/>
            <person name="Ahrens B."/>
            <person name="Al-Dilaimi A."/>
            <person name="Winkler A."/>
            <person name="Wibberg D."/>
            <person name="Schleenbecker U."/>
            <person name="Ruckert C."/>
            <person name="Wolfel R."/>
            <person name="Grass G."/>
        </authorList>
    </citation>
    <scope>NUCLEOTIDE SEQUENCE [LARGE SCALE GENOMIC DNA]</scope>
    <source>
        <strain evidence="4 5">7523-2</strain>
    </source>
</reference>
<dbReference type="Proteomes" id="UP000216133">
    <property type="component" value="Unassembled WGS sequence"/>
</dbReference>
<dbReference type="InterPro" id="IPR035996">
    <property type="entry name" value="4pyrrol_Methylase_sf"/>
</dbReference>
<feature type="domain" description="Tetrapyrrole methylase" evidence="3">
    <location>
        <begin position="3"/>
        <end position="42"/>
    </location>
</feature>
<evidence type="ECO:0000256" key="2">
    <source>
        <dbReference type="ARBA" id="ARBA00023244"/>
    </source>
</evidence>